<dbReference type="Proteomes" id="UP000246569">
    <property type="component" value="Unassembled WGS sequence"/>
</dbReference>
<dbReference type="Pfam" id="PF07254">
    <property type="entry name" value="Cpta_toxin"/>
    <property type="match status" value="1"/>
</dbReference>
<feature type="transmembrane region" description="Helical" evidence="1">
    <location>
        <begin position="29"/>
        <end position="51"/>
    </location>
</feature>
<dbReference type="OrthoDB" id="6183803at2"/>
<proteinExistence type="predicted"/>
<evidence type="ECO:0000256" key="1">
    <source>
        <dbReference type="SAM" id="Phobius"/>
    </source>
</evidence>
<accession>A0A317MWY1</accession>
<dbReference type="RefSeq" id="WP_110017880.1">
    <property type="nucleotide sequence ID" value="NZ_QGTJ01000003.1"/>
</dbReference>
<dbReference type="AlphaFoldDB" id="A0A317MWY1"/>
<name>A0A317MWY1_9GAMM</name>
<reference evidence="2 3" key="1">
    <citation type="submission" date="2018-05" db="EMBL/GenBank/DDBJ databases">
        <title>Genomic Encyclopedia of Type Strains, Phase IV (KMG-IV): sequencing the most valuable type-strain genomes for metagenomic binning, comparative biology and taxonomic classification.</title>
        <authorList>
            <person name="Goeker M."/>
        </authorList>
    </citation>
    <scope>NUCLEOTIDE SEQUENCE [LARGE SCALE GENOMIC DNA]</scope>
    <source>
        <strain evidence="2 3">DSM 23606</strain>
    </source>
</reference>
<organism evidence="2 3">
    <name type="scientific">Plasticicumulans acidivorans</name>
    <dbReference type="NCBI Taxonomy" id="886464"/>
    <lineage>
        <taxon>Bacteria</taxon>
        <taxon>Pseudomonadati</taxon>
        <taxon>Pseudomonadota</taxon>
        <taxon>Gammaproteobacteria</taxon>
        <taxon>Candidatus Competibacteraceae</taxon>
        <taxon>Plasticicumulans</taxon>
    </lineage>
</organism>
<gene>
    <name evidence="2" type="ORF">C7443_103304</name>
</gene>
<keyword evidence="3" id="KW-1185">Reference proteome</keyword>
<comment type="caution">
    <text evidence="2">The sequence shown here is derived from an EMBL/GenBank/DDBJ whole genome shotgun (WGS) entry which is preliminary data.</text>
</comment>
<keyword evidence="1" id="KW-0472">Membrane</keyword>
<protein>
    <submittedName>
        <fullName evidence="2">Toxin CptA</fullName>
    </submittedName>
</protein>
<keyword evidence="1" id="KW-1133">Transmembrane helix</keyword>
<keyword evidence="1" id="KW-0812">Transmembrane</keyword>
<evidence type="ECO:0000313" key="3">
    <source>
        <dbReference type="Proteomes" id="UP000246569"/>
    </source>
</evidence>
<evidence type="ECO:0000313" key="2">
    <source>
        <dbReference type="EMBL" id="PWV63379.1"/>
    </source>
</evidence>
<dbReference type="EMBL" id="QGTJ01000003">
    <property type="protein sequence ID" value="PWV63379.1"/>
    <property type="molecule type" value="Genomic_DNA"/>
</dbReference>
<sequence>MRSSPSVFSALVLGHLLGGWALFDSRLPMLVMVLLAALLTLSAVRQLRLFVYPDVAVFRIDADGEWHVRGRGSADWEQVEPVSVYVQPWLVIVRFARSRDWLPRALLIAADAVDPDLLRRLRVRLRLLYR</sequence>
<dbReference type="InterPro" id="IPR009883">
    <property type="entry name" value="YgfX"/>
</dbReference>